<feature type="region of interest" description="Disordered" evidence="1">
    <location>
        <begin position="1"/>
        <end position="44"/>
    </location>
</feature>
<reference evidence="2" key="1">
    <citation type="journal article" date="2022" name="bioRxiv">
        <title>Sequencing and chromosome-scale assembly of the giantPleurodeles waltlgenome.</title>
        <authorList>
            <person name="Brown T."/>
            <person name="Elewa A."/>
            <person name="Iarovenko S."/>
            <person name="Subramanian E."/>
            <person name="Araus A.J."/>
            <person name="Petzold A."/>
            <person name="Susuki M."/>
            <person name="Suzuki K.-i.T."/>
            <person name="Hayashi T."/>
            <person name="Toyoda A."/>
            <person name="Oliveira C."/>
            <person name="Osipova E."/>
            <person name="Leigh N.D."/>
            <person name="Simon A."/>
            <person name="Yun M.H."/>
        </authorList>
    </citation>
    <scope>NUCLEOTIDE SEQUENCE</scope>
    <source>
        <strain evidence="2">20211129_DDA</strain>
        <tissue evidence="2">Liver</tissue>
    </source>
</reference>
<protein>
    <submittedName>
        <fullName evidence="2">Uncharacterized protein</fullName>
    </submittedName>
</protein>
<gene>
    <name evidence="2" type="ORF">NDU88_004679</name>
</gene>
<dbReference type="Proteomes" id="UP001066276">
    <property type="component" value="Chromosome 5"/>
</dbReference>
<name>A0AAV7RK83_PLEWA</name>
<dbReference type="EMBL" id="JANPWB010000009">
    <property type="protein sequence ID" value="KAJ1151900.1"/>
    <property type="molecule type" value="Genomic_DNA"/>
</dbReference>
<evidence type="ECO:0000313" key="3">
    <source>
        <dbReference type="Proteomes" id="UP001066276"/>
    </source>
</evidence>
<evidence type="ECO:0000313" key="2">
    <source>
        <dbReference type="EMBL" id="KAJ1151900.1"/>
    </source>
</evidence>
<feature type="region of interest" description="Disordered" evidence="1">
    <location>
        <begin position="63"/>
        <end position="95"/>
    </location>
</feature>
<proteinExistence type="predicted"/>
<comment type="caution">
    <text evidence="2">The sequence shown here is derived from an EMBL/GenBank/DDBJ whole genome shotgun (WGS) entry which is preliminary data.</text>
</comment>
<evidence type="ECO:0000256" key="1">
    <source>
        <dbReference type="SAM" id="MobiDB-lite"/>
    </source>
</evidence>
<accession>A0AAV7RK83</accession>
<dbReference type="AlphaFoldDB" id="A0AAV7RK83"/>
<keyword evidence="3" id="KW-1185">Reference proteome</keyword>
<sequence length="136" mass="14414">MQQPHLGSQVRGSGLSPVATAGPFSDSSIQGPSTAPGPQGWSRFLALQHRRGQDLRHARHVVSSPHLRGSGATLRSGRAPLQTAPDLESWTRGLRDRPAPPRATFVLSCSTLDSLGGFFPHGPVLSFSPSTARAVF</sequence>
<organism evidence="2 3">
    <name type="scientific">Pleurodeles waltl</name>
    <name type="common">Iberian ribbed newt</name>
    <dbReference type="NCBI Taxonomy" id="8319"/>
    <lineage>
        <taxon>Eukaryota</taxon>
        <taxon>Metazoa</taxon>
        <taxon>Chordata</taxon>
        <taxon>Craniata</taxon>
        <taxon>Vertebrata</taxon>
        <taxon>Euteleostomi</taxon>
        <taxon>Amphibia</taxon>
        <taxon>Batrachia</taxon>
        <taxon>Caudata</taxon>
        <taxon>Salamandroidea</taxon>
        <taxon>Salamandridae</taxon>
        <taxon>Pleurodelinae</taxon>
        <taxon>Pleurodeles</taxon>
    </lineage>
</organism>